<dbReference type="InterPro" id="IPR019757">
    <property type="entry name" value="Pept_S26A_signal_pept_1_Lys-AS"/>
</dbReference>
<dbReference type="GO" id="GO:0006465">
    <property type="term" value="P:signal peptide processing"/>
    <property type="evidence" value="ECO:0007669"/>
    <property type="project" value="InterPro"/>
</dbReference>
<dbReference type="PRINTS" id="PR00727">
    <property type="entry name" value="LEADERPTASE"/>
</dbReference>
<dbReference type="EMBL" id="WNZX01000004">
    <property type="protein sequence ID" value="MUG70553.1"/>
    <property type="molecule type" value="Genomic_DNA"/>
</dbReference>
<dbReference type="CDD" id="cd06530">
    <property type="entry name" value="S26_SPase_I"/>
    <property type="match status" value="1"/>
</dbReference>
<keyword evidence="5 7" id="KW-0378">Hydrolase</keyword>
<dbReference type="SUPFAM" id="SSF51306">
    <property type="entry name" value="LexA/Signal peptidase"/>
    <property type="match status" value="1"/>
</dbReference>
<comment type="similarity">
    <text evidence="3 7">Belongs to the peptidase S26 family.</text>
</comment>
<evidence type="ECO:0000313" key="9">
    <source>
        <dbReference type="EMBL" id="MUG70553.1"/>
    </source>
</evidence>
<dbReference type="PANTHER" id="PTHR43390:SF1">
    <property type="entry name" value="CHLOROPLAST PROCESSING PEPTIDASE"/>
    <property type="match status" value="1"/>
</dbReference>
<comment type="caution">
    <text evidence="9">The sequence shown here is derived from an EMBL/GenBank/DDBJ whole genome shotgun (WGS) entry which is preliminary data.</text>
</comment>
<feature type="active site" evidence="6">
    <location>
        <position position="98"/>
    </location>
</feature>
<evidence type="ECO:0000256" key="1">
    <source>
        <dbReference type="ARBA" id="ARBA00000677"/>
    </source>
</evidence>
<protein>
    <recommendedName>
        <fullName evidence="4 7">Signal peptidase I</fullName>
        <ecNumber evidence="4 7">3.4.21.89</ecNumber>
    </recommendedName>
</protein>
<feature type="transmembrane region" description="Helical" evidence="7">
    <location>
        <begin position="32"/>
        <end position="53"/>
    </location>
</feature>
<dbReference type="GO" id="GO:0009003">
    <property type="term" value="F:signal peptidase activity"/>
    <property type="evidence" value="ECO:0007669"/>
    <property type="project" value="UniProtKB-EC"/>
</dbReference>
<evidence type="ECO:0000256" key="4">
    <source>
        <dbReference type="ARBA" id="ARBA00013208"/>
    </source>
</evidence>
<dbReference type="PANTHER" id="PTHR43390">
    <property type="entry name" value="SIGNAL PEPTIDASE I"/>
    <property type="match status" value="1"/>
</dbReference>
<comment type="catalytic activity">
    <reaction evidence="1 7">
        <text>Cleavage of hydrophobic, N-terminal signal or leader sequences from secreted and periplasmic proteins.</text>
        <dbReference type="EC" id="3.4.21.89"/>
    </reaction>
</comment>
<dbReference type="GO" id="GO:0005886">
    <property type="term" value="C:plasma membrane"/>
    <property type="evidence" value="ECO:0007669"/>
    <property type="project" value="UniProtKB-SubCell"/>
</dbReference>
<evidence type="ECO:0000313" key="10">
    <source>
        <dbReference type="Proteomes" id="UP000450917"/>
    </source>
</evidence>
<name>A0A7X2ZAB4_9BACL</name>
<feature type="active site" evidence="6">
    <location>
        <position position="57"/>
    </location>
</feature>
<feature type="domain" description="Peptidase S26" evidence="8">
    <location>
        <begin position="27"/>
        <end position="192"/>
    </location>
</feature>
<dbReference type="Gene3D" id="2.10.109.10">
    <property type="entry name" value="Umud Fragment, subunit A"/>
    <property type="match status" value="1"/>
</dbReference>
<dbReference type="InterPro" id="IPR019533">
    <property type="entry name" value="Peptidase_S26"/>
</dbReference>
<reference evidence="9 10" key="1">
    <citation type="submission" date="2019-11" db="EMBL/GenBank/DDBJ databases">
        <title>Draft genome sequences of five Paenibacillus species of dairy origin.</title>
        <authorList>
            <person name="Olajide A.M."/>
            <person name="Chen S."/>
            <person name="Lapointe G."/>
        </authorList>
    </citation>
    <scope>NUCLEOTIDE SEQUENCE [LARGE SCALE GENOMIC DNA]</scope>
    <source>
        <strain evidence="9 10">2CS3</strain>
    </source>
</reference>
<accession>A0A7X2ZAB4</accession>
<comment type="subcellular location">
    <subcellularLocation>
        <location evidence="2">Cell membrane</location>
        <topology evidence="2">Single-pass type II membrane protein</topology>
    </subcellularLocation>
    <subcellularLocation>
        <location evidence="7">Membrane</location>
        <topology evidence="7">Single-pass type II membrane protein</topology>
    </subcellularLocation>
</comment>
<dbReference type="EC" id="3.4.21.89" evidence="4 7"/>
<keyword evidence="7" id="KW-1133">Transmembrane helix</keyword>
<organism evidence="9 10">
    <name type="scientific">Paenibacillus validus</name>
    <dbReference type="NCBI Taxonomy" id="44253"/>
    <lineage>
        <taxon>Bacteria</taxon>
        <taxon>Bacillati</taxon>
        <taxon>Bacillota</taxon>
        <taxon>Bacilli</taxon>
        <taxon>Bacillales</taxon>
        <taxon>Paenibacillaceae</taxon>
        <taxon>Paenibacillus</taxon>
    </lineage>
</organism>
<proteinExistence type="inferred from homology"/>
<evidence type="ECO:0000259" key="8">
    <source>
        <dbReference type="Pfam" id="PF10502"/>
    </source>
</evidence>
<keyword evidence="7" id="KW-0812">Transmembrane</keyword>
<dbReference type="Proteomes" id="UP000450917">
    <property type="component" value="Unassembled WGS sequence"/>
</dbReference>
<gene>
    <name evidence="9" type="primary">lepB</name>
    <name evidence="9" type="ORF">GNP93_07640</name>
</gene>
<dbReference type="Pfam" id="PF10502">
    <property type="entry name" value="Peptidase_S26"/>
    <property type="match status" value="1"/>
</dbReference>
<evidence type="ECO:0000256" key="3">
    <source>
        <dbReference type="ARBA" id="ARBA00009370"/>
    </source>
</evidence>
<sequence>MQRGRTPMEQGQEQSVKKANSVKNEAWEWTKALLLAAALVIIIRWLICSPFVVEGPSMEPNFYTGEKMIVNKILYKFREPKRGEVLVFLAPDGRDYIKRVIALPGDKVRVEGDKVYVNDTQVEEAYLKEALDEAAKKGVPYNRLNNFAEQTVPENSLFAMGDNRSNSLDSRDSRVGFVPYDHIIGRADVIYWPLDKISLIH</sequence>
<dbReference type="NCBIfam" id="TIGR02227">
    <property type="entry name" value="sigpep_I_bact"/>
    <property type="match status" value="1"/>
</dbReference>
<dbReference type="AlphaFoldDB" id="A0A7X2ZAB4"/>
<keyword evidence="7" id="KW-0645">Protease</keyword>
<keyword evidence="10" id="KW-1185">Reference proteome</keyword>
<evidence type="ECO:0000256" key="7">
    <source>
        <dbReference type="RuleBase" id="RU362042"/>
    </source>
</evidence>
<dbReference type="GO" id="GO:0004252">
    <property type="term" value="F:serine-type endopeptidase activity"/>
    <property type="evidence" value="ECO:0007669"/>
    <property type="project" value="InterPro"/>
</dbReference>
<evidence type="ECO:0000256" key="5">
    <source>
        <dbReference type="ARBA" id="ARBA00022801"/>
    </source>
</evidence>
<dbReference type="PROSITE" id="PS00760">
    <property type="entry name" value="SPASE_I_2"/>
    <property type="match status" value="1"/>
</dbReference>
<evidence type="ECO:0000256" key="6">
    <source>
        <dbReference type="PIRSR" id="PIRSR600223-1"/>
    </source>
</evidence>
<keyword evidence="7" id="KW-0472">Membrane</keyword>
<dbReference type="InterPro" id="IPR000223">
    <property type="entry name" value="Pept_S26A_signal_pept_1"/>
</dbReference>
<evidence type="ECO:0000256" key="2">
    <source>
        <dbReference type="ARBA" id="ARBA00004401"/>
    </source>
</evidence>
<dbReference type="InterPro" id="IPR036286">
    <property type="entry name" value="LexA/Signal_pep-like_sf"/>
</dbReference>